<proteinExistence type="predicted"/>
<feature type="transmembrane region" description="Helical" evidence="1">
    <location>
        <begin position="23"/>
        <end position="43"/>
    </location>
</feature>
<organism evidence="3 4">
    <name type="scientific">Natrialba taiwanensis DSM 12281</name>
    <dbReference type="NCBI Taxonomy" id="1230458"/>
    <lineage>
        <taxon>Archaea</taxon>
        <taxon>Methanobacteriati</taxon>
        <taxon>Methanobacteriota</taxon>
        <taxon>Stenosarchaea group</taxon>
        <taxon>Halobacteria</taxon>
        <taxon>Halobacteriales</taxon>
        <taxon>Natrialbaceae</taxon>
        <taxon>Natrialba</taxon>
    </lineage>
</organism>
<keyword evidence="1" id="KW-0472">Membrane</keyword>
<dbReference type="PATRIC" id="fig|1230458.4.peg.3696"/>
<reference evidence="3 4" key="1">
    <citation type="journal article" date="2014" name="PLoS Genet.">
        <title>Phylogenetically driven sequencing of extremely halophilic archaea reveals strategies for static and dynamic osmo-response.</title>
        <authorList>
            <person name="Becker E.A."/>
            <person name="Seitzer P.M."/>
            <person name="Tritt A."/>
            <person name="Larsen D."/>
            <person name="Krusor M."/>
            <person name="Yao A.I."/>
            <person name="Wu D."/>
            <person name="Madern D."/>
            <person name="Eisen J.A."/>
            <person name="Darling A.E."/>
            <person name="Facciotti M.T."/>
        </authorList>
    </citation>
    <scope>NUCLEOTIDE SEQUENCE [LARGE SCALE GENOMIC DNA]</scope>
    <source>
        <strain evidence="3 4">DSM 12281</strain>
    </source>
</reference>
<dbReference type="EMBL" id="AOIL01000061">
    <property type="protein sequence ID" value="ELY86431.1"/>
    <property type="molecule type" value="Genomic_DNA"/>
</dbReference>
<dbReference type="Pfam" id="PF18902">
    <property type="entry name" value="DUF5658"/>
    <property type="match status" value="1"/>
</dbReference>
<evidence type="ECO:0000313" key="3">
    <source>
        <dbReference type="EMBL" id="ELY86431.1"/>
    </source>
</evidence>
<accession>L9ZK59</accession>
<dbReference type="Proteomes" id="UP000011648">
    <property type="component" value="Unassembled WGS sequence"/>
</dbReference>
<comment type="caution">
    <text evidence="3">The sequence shown here is derived from an EMBL/GenBank/DDBJ whole genome shotgun (WGS) entry which is preliminary data.</text>
</comment>
<gene>
    <name evidence="3" type="ORF">C484_18332</name>
</gene>
<feature type="domain" description="DUF5658" evidence="2">
    <location>
        <begin position="28"/>
        <end position="112"/>
    </location>
</feature>
<sequence length="116" mass="12397">MATREYSIATPQLPFSTRTVDRVLWGLVVLTLVADLVTTLAGFQLGLVESNPVARTAIDVSGLFGLLAVKASALAVALLCRLLLPMAYRSIIPACLAVFWLLAVVLNAWLILFVAG</sequence>
<evidence type="ECO:0000313" key="4">
    <source>
        <dbReference type="Proteomes" id="UP000011648"/>
    </source>
</evidence>
<evidence type="ECO:0000256" key="1">
    <source>
        <dbReference type="SAM" id="Phobius"/>
    </source>
</evidence>
<dbReference type="AlphaFoldDB" id="L9ZK59"/>
<feature type="transmembrane region" description="Helical" evidence="1">
    <location>
        <begin position="63"/>
        <end position="84"/>
    </location>
</feature>
<keyword evidence="1" id="KW-1133">Transmembrane helix</keyword>
<dbReference type="RefSeq" id="WP_006827279.1">
    <property type="nucleotide sequence ID" value="NZ_AOIL01000061.1"/>
</dbReference>
<dbReference type="InterPro" id="IPR043717">
    <property type="entry name" value="DUF5658"/>
</dbReference>
<evidence type="ECO:0000259" key="2">
    <source>
        <dbReference type="Pfam" id="PF18902"/>
    </source>
</evidence>
<name>L9ZK59_9EURY</name>
<feature type="transmembrane region" description="Helical" evidence="1">
    <location>
        <begin position="91"/>
        <end position="115"/>
    </location>
</feature>
<keyword evidence="1" id="KW-0812">Transmembrane</keyword>
<keyword evidence="4" id="KW-1185">Reference proteome</keyword>
<protein>
    <recommendedName>
        <fullName evidence="2">DUF5658 domain-containing protein</fullName>
    </recommendedName>
</protein>